<feature type="signal peptide" evidence="1">
    <location>
        <begin position="1"/>
        <end position="21"/>
    </location>
</feature>
<gene>
    <name evidence="2" type="ORF">D7231_15940</name>
</gene>
<evidence type="ECO:0000313" key="3">
    <source>
        <dbReference type="Proteomes" id="UP000270343"/>
    </source>
</evidence>
<feature type="chain" id="PRO_5038882219" description="Calcium-binding protein" evidence="1">
    <location>
        <begin position="22"/>
        <end position="92"/>
    </location>
</feature>
<name>A0A3B0BFI0_9ACTN</name>
<dbReference type="RefSeq" id="WP_120756115.1">
    <property type="nucleotide sequence ID" value="NZ_RBAM01000006.1"/>
</dbReference>
<comment type="caution">
    <text evidence="2">The sequence shown here is derived from an EMBL/GenBank/DDBJ whole genome shotgun (WGS) entry which is preliminary data.</text>
</comment>
<evidence type="ECO:0000313" key="2">
    <source>
        <dbReference type="EMBL" id="RKN71502.1"/>
    </source>
</evidence>
<protein>
    <recommendedName>
        <fullName evidence="4">Calcium-binding protein</fullName>
    </recommendedName>
</protein>
<sequence>MRILAAAAVVAGALAAPAAAAQPAPAAPLAVHLPAAHASITHLPTVGMPADKPPFPYTDCIKATQKRGESKRYGKWHCDQLVKKGWVRPPKR</sequence>
<dbReference type="EMBL" id="RBAM01000006">
    <property type="protein sequence ID" value="RKN71502.1"/>
    <property type="molecule type" value="Genomic_DNA"/>
</dbReference>
<organism evidence="2 3">
    <name type="scientific">Streptomyces klenkii</name>
    <dbReference type="NCBI Taxonomy" id="1420899"/>
    <lineage>
        <taxon>Bacteria</taxon>
        <taxon>Bacillati</taxon>
        <taxon>Actinomycetota</taxon>
        <taxon>Actinomycetes</taxon>
        <taxon>Kitasatosporales</taxon>
        <taxon>Streptomycetaceae</taxon>
        <taxon>Streptomyces</taxon>
    </lineage>
</organism>
<reference evidence="2 3" key="1">
    <citation type="journal article" date="2015" name="Antonie Van Leeuwenhoek">
        <title>Streptomyces klenkii sp. nov., isolated from deep marine sediment.</title>
        <authorList>
            <person name="Veyisoglu A."/>
            <person name="Sahin N."/>
        </authorList>
    </citation>
    <scope>NUCLEOTIDE SEQUENCE [LARGE SCALE GENOMIC DNA]</scope>
    <source>
        <strain evidence="2 3">KCTC 29202</strain>
    </source>
</reference>
<keyword evidence="3" id="KW-1185">Reference proteome</keyword>
<evidence type="ECO:0000256" key="1">
    <source>
        <dbReference type="SAM" id="SignalP"/>
    </source>
</evidence>
<keyword evidence="1" id="KW-0732">Signal</keyword>
<dbReference type="Proteomes" id="UP000270343">
    <property type="component" value="Unassembled WGS sequence"/>
</dbReference>
<dbReference type="OrthoDB" id="4252876at2"/>
<accession>A0A3B0BFI0</accession>
<proteinExistence type="predicted"/>
<evidence type="ECO:0008006" key="4">
    <source>
        <dbReference type="Google" id="ProtNLM"/>
    </source>
</evidence>
<dbReference type="AlphaFoldDB" id="A0A3B0BFI0"/>